<keyword evidence="12" id="KW-0539">Nucleus</keyword>
<evidence type="ECO:0000256" key="7">
    <source>
        <dbReference type="ARBA" id="ARBA00022801"/>
    </source>
</evidence>
<evidence type="ECO:0000313" key="20">
    <source>
        <dbReference type="Proteomes" id="UP000189703"/>
    </source>
</evidence>
<evidence type="ECO:0000256" key="8">
    <source>
        <dbReference type="ARBA" id="ARBA00022990"/>
    </source>
</evidence>
<dbReference type="InParanoid" id="A0A1U7ZNJ8"/>
<dbReference type="OrthoDB" id="46529at2759"/>
<dbReference type="RefSeq" id="XP_010249657.1">
    <property type="nucleotide sequence ID" value="XM_010251355.2"/>
</dbReference>
<evidence type="ECO:0000313" key="21">
    <source>
        <dbReference type="RefSeq" id="XP_010249657.1"/>
    </source>
</evidence>
<evidence type="ECO:0000256" key="1">
    <source>
        <dbReference type="ARBA" id="ARBA00004123"/>
    </source>
</evidence>
<dbReference type="FunCoup" id="A0A1U7ZNJ8">
    <property type="interactions" value="1"/>
</dbReference>
<dbReference type="GO" id="GO:0005739">
    <property type="term" value="C:mitochondrion"/>
    <property type="evidence" value="ECO:0007669"/>
    <property type="project" value="UniProtKB-SubCell"/>
</dbReference>
<evidence type="ECO:0000256" key="4">
    <source>
        <dbReference type="ARBA" id="ARBA00004514"/>
    </source>
</evidence>
<evidence type="ECO:0000256" key="18">
    <source>
        <dbReference type="ARBA" id="ARBA00083956"/>
    </source>
</evidence>
<dbReference type="SUPFAM" id="SSF54637">
    <property type="entry name" value="Thioesterase/thiol ester dehydrase-isomerase"/>
    <property type="match status" value="1"/>
</dbReference>
<name>A0A1U7ZNJ8_NELNU</name>
<reference evidence="21" key="1">
    <citation type="submission" date="2025-08" db="UniProtKB">
        <authorList>
            <consortium name="RefSeq"/>
        </authorList>
    </citation>
    <scope>IDENTIFICATION</scope>
</reference>
<comment type="similarity">
    <text evidence="5">Belongs to the thioesterase PaaI family.</text>
</comment>
<dbReference type="Gene3D" id="3.10.129.10">
    <property type="entry name" value="Hotdog Thioesterase"/>
    <property type="match status" value="1"/>
</dbReference>
<dbReference type="OMA" id="KQWMASH"/>
<evidence type="ECO:0000256" key="9">
    <source>
        <dbReference type="ARBA" id="ARBA00023098"/>
    </source>
</evidence>
<dbReference type="KEGG" id="nnu:104592146"/>
<protein>
    <recommendedName>
        <fullName evidence="16">Acyl-coenzyme A thioesterase 13</fullName>
    </recommendedName>
    <alternativeName>
        <fullName evidence="17">Hotdog-fold thioesterase superfamily member 2</fullName>
    </alternativeName>
    <alternativeName>
        <fullName evidence="18">Thioesterase superfamily member 2</fullName>
    </alternativeName>
</protein>
<sequence length="148" mass="16485">MKEDTLQKARNWIEGLSQSRFEIEKLSVKTLQIVRFQKGLILAYFTVPKHLCDRNGNWQAGAIATLIDIVGSAAIASLDGVLKVSVDFSISYFSTVRIDEEVEIEAKLLGHKAKLSSTMVEVRRKDNGELVASGKQWMTSVDIKSSKL</sequence>
<dbReference type="FunFam" id="3.10.129.10:FF:000021">
    <property type="entry name" value="Acyl-coenzyme A thioesterase 13"/>
    <property type="match status" value="1"/>
</dbReference>
<evidence type="ECO:0000256" key="5">
    <source>
        <dbReference type="ARBA" id="ARBA00008324"/>
    </source>
</evidence>
<evidence type="ECO:0000256" key="13">
    <source>
        <dbReference type="ARBA" id="ARBA00052976"/>
    </source>
</evidence>
<dbReference type="InterPro" id="IPR039298">
    <property type="entry name" value="ACOT13"/>
</dbReference>
<dbReference type="GO" id="GO:0005819">
    <property type="term" value="C:spindle"/>
    <property type="evidence" value="ECO:0007669"/>
    <property type="project" value="UniProtKB-SubCell"/>
</dbReference>
<dbReference type="CDD" id="cd03443">
    <property type="entry name" value="PaaI_thioesterase"/>
    <property type="match status" value="1"/>
</dbReference>
<dbReference type="GO" id="GO:0006629">
    <property type="term" value="P:lipid metabolic process"/>
    <property type="evidence" value="ECO:0007669"/>
    <property type="project" value="UniProtKB-KW"/>
</dbReference>
<dbReference type="InterPro" id="IPR029069">
    <property type="entry name" value="HotDog_dom_sf"/>
</dbReference>
<dbReference type="GO" id="GO:0005634">
    <property type="term" value="C:nucleus"/>
    <property type="evidence" value="ECO:0007669"/>
    <property type="project" value="UniProtKB-SubCell"/>
</dbReference>
<organism evidence="20 21">
    <name type="scientific">Nelumbo nucifera</name>
    <name type="common">Sacred lotus</name>
    <dbReference type="NCBI Taxonomy" id="4432"/>
    <lineage>
        <taxon>Eukaryota</taxon>
        <taxon>Viridiplantae</taxon>
        <taxon>Streptophyta</taxon>
        <taxon>Embryophyta</taxon>
        <taxon>Tracheophyta</taxon>
        <taxon>Spermatophyta</taxon>
        <taxon>Magnoliopsida</taxon>
        <taxon>Proteales</taxon>
        <taxon>Nelumbonaceae</taxon>
        <taxon>Nelumbo</taxon>
    </lineage>
</organism>
<keyword evidence="7" id="KW-0378">Hydrolase</keyword>
<comment type="catalytic activity">
    <reaction evidence="13">
        <text>a fatty acyl-CoA + H2O = a fatty acid + CoA + H(+)</text>
        <dbReference type="Rhea" id="RHEA:16781"/>
        <dbReference type="ChEBI" id="CHEBI:15377"/>
        <dbReference type="ChEBI" id="CHEBI:15378"/>
        <dbReference type="ChEBI" id="CHEBI:28868"/>
        <dbReference type="ChEBI" id="CHEBI:57287"/>
        <dbReference type="ChEBI" id="CHEBI:77636"/>
    </reaction>
    <physiologicalReaction direction="left-to-right" evidence="13">
        <dbReference type="Rhea" id="RHEA:16782"/>
    </physiologicalReaction>
</comment>
<dbReference type="eggNOG" id="KOG3328">
    <property type="taxonomic scope" value="Eukaryota"/>
</dbReference>
<dbReference type="PANTHER" id="PTHR21660:SF1">
    <property type="entry name" value="ACYL-COENZYME A THIOESTERASE 13"/>
    <property type="match status" value="1"/>
</dbReference>
<dbReference type="Proteomes" id="UP000189703">
    <property type="component" value="Unplaced"/>
</dbReference>
<keyword evidence="6" id="KW-0963">Cytoplasm</keyword>
<dbReference type="AlphaFoldDB" id="A0A1U7ZNJ8"/>
<dbReference type="InterPro" id="IPR006683">
    <property type="entry name" value="Thioestr_dom"/>
</dbReference>
<gene>
    <name evidence="21" type="primary">LOC104592146</name>
</gene>
<keyword evidence="11" id="KW-0206">Cytoskeleton</keyword>
<evidence type="ECO:0000256" key="2">
    <source>
        <dbReference type="ARBA" id="ARBA00004173"/>
    </source>
</evidence>
<evidence type="ECO:0000259" key="19">
    <source>
        <dbReference type="Pfam" id="PF03061"/>
    </source>
</evidence>
<dbReference type="GeneID" id="104592146"/>
<keyword evidence="20" id="KW-1185">Reference proteome</keyword>
<evidence type="ECO:0000256" key="6">
    <source>
        <dbReference type="ARBA" id="ARBA00022490"/>
    </source>
</evidence>
<evidence type="ECO:0000256" key="12">
    <source>
        <dbReference type="ARBA" id="ARBA00023242"/>
    </source>
</evidence>
<comment type="function">
    <text evidence="14">Catalyzes the hydrolysis of acyl-CoAs into free fatty acids and coenzyme A (CoASH), regulating their respective intracellular levels. Has acyl-CoA thioesterase activity towards medium (C12) and long-chain (C18) fatty acyl-CoA substrates. Can also hydrolyze 3-hydroxyphenylacetyl-CoA and 3,4-dihydroxyphenylacetyl-CoA (in vitro). May play a role in controlling adaptive thermogenesis.</text>
</comment>
<keyword evidence="8" id="KW-0007">Acetylation</keyword>
<feature type="domain" description="Thioesterase" evidence="19">
    <location>
        <begin position="57"/>
        <end position="129"/>
    </location>
</feature>
<evidence type="ECO:0000256" key="17">
    <source>
        <dbReference type="ARBA" id="ARBA00081533"/>
    </source>
</evidence>
<keyword evidence="9" id="KW-0443">Lipid metabolism</keyword>
<evidence type="ECO:0000256" key="14">
    <source>
        <dbReference type="ARBA" id="ARBA00058205"/>
    </source>
</evidence>
<dbReference type="PANTHER" id="PTHR21660">
    <property type="entry name" value="THIOESTERASE SUPERFAMILY MEMBER-RELATED"/>
    <property type="match status" value="1"/>
</dbReference>
<dbReference type="GO" id="GO:0047617">
    <property type="term" value="F:fatty acyl-CoA hydrolase activity"/>
    <property type="evidence" value="ECO:0000318"/>
    <property type="project" value="GO_Central"/>
</dbReference>
<dbReference type="GO" id="GO:0005829">
    <property type="term" value="C:cytosol"/>
    <property type="evidence" value="ECO:0007669"/>
    <property type="project" value="UniProtKB-SubCell"/>
</dbReference>
<dbReference type="STRING" id="4432.A0A1U7ZNJ8"/>
<evidence type="ECO:0000256" key="3">
    <source>
        <dbReference type="ARBA" id="ARBA00004186"/>
    </source>
</evidence>
<accession>A0A1U7ZNJ8</accession>
<keyword evidence="10" id="KW-0496">Mitochondrion</keyword>
<dbReference type="Pfam" id="PF03061">
    <property type="entry name" value="4HBT"/>
    <property type="match status" value="1"/>
</dbReference>
<evidence type="ECO:0000256" key="11">
    <source>
        <dbReference type="ARBA" id="ARBA00023212"/>
    </source>
</evidence>
<comment type="subcellular location">
    <subcellularLocation>
        <location evidence="3">Cytoplasm</location>
        <location evidence="3">Cytoskeleton</location>
        <location evidence="3">Spindle</location>
    </subcellularLocation>
    <subcellularLocation>
        <location evidence="4">Cytoplasm</location>
        <location evidence="4">Cytosol</location>
    </subcellularLocation>
    <subcellularLocation>
        <location evidence="2">Mitochondrion</location>
    </subcellularLocation>
    <subcellularLocation>
        <location evidence="1">Nucleus</location>
    </subcellularLocation>
</comment>
<evidence type="ECO:0000256" key="16">
    <source>
        <dbReference type="ARBA" id="ARBA00067273"/>
    </source>
</evidence>
<evidence type="ECO:0000256" key="15">
    <source>
        <dbReference type="ARBA" id="ARBA00064709"/>
    </source>
</evidence>
<evidence type="ECO:0000256" key="10">
    <source>
        <dbReference type="ARBA" id="ARBA00023128"/>
    </source>
</evidence>
<proteinExistence type="inferred from homology"/>
<comment type="subunit">
    <text evidence="15">Homotetramer. Interacts with PCTP.</text>
</comment>